<dbReference type="RefSeq" id="WP_174496841.1">
    <property type="nucleotide sequence ID" value="NZ_CADDWK010000009.1"/>
</dbReference>
<evidence type="ECO:0000313" key="2">
    <source>
        <dbReference type="EMBL" id="MBB6454052.1"/>
    </source>
</evidence>
<comment type="caution">
    <text evidence="2">The sequence shown here is derived from an EMBL/GenBank/DDBJ whole genome shotgun (WGS) entry which is preliminary data.</text>
</comment>
<dbReference type="Pfam" id="PF06445">
    <property type="entry name" value="GyrI-like"/>
    <property type="match status" value="1"/>
</dbReference>
<gene>
    <name evidence="2" type="ORF">HNQ94_002503</name>
</gene>
<dbReference type="PANTHER" id="PTHR36444">
    <property type="entry name" value="TRANSCRIPTIONAL REGULATOR PROTEIN YOBU-RELATED"/>
    <property type="match status" value="1"/>
</dbReference>
<dbReference type="AlphaFoldDB" id="A0A841Q6X4"/>
<dbReference type="InterPro" id="IPR011256">
    <property type="entry name" value="Reg_factor_effector_dom_sf"/>
</dbReference>
<keyword evidence="3" id="KW-1185">Reference proteome</keyword>
<feature type="domain" description="AraC effector-binding" evidence="1">
    <location>
        <begin position="7"/>
        <end position="162"/>
    </location>
</feature>
<evidence type="ECO:0000313" key="3">
    <source>
        <dbReference type="Proteomes" id="UP000581688"/>
    </source>
</evidence>
<dbReference type="InterPro" id="IPR010499">
    <property type="entry name" value="AraC_E-bd"/>
</dbReference>
<dbReference type="SUPFAM" id="SSF55136">
    <property type="entry name" value="Probable bacterial effector-binding domain"/>
    <property type="match status" value="1"/>
</dbReference>
<dbReference type="InterPro" id="IPR029442">
    <property type="entry name" value="GyrI-like"/>
</dbReference>
<sequence>MSVEQKNEAVVVNKEAFKAVGLKWEGTFEEAGAGEIRKVHAQMQERLNEIQHVVNPETLLGLSYHARPDGKGFTHYAVVEVEKIEEVPTNMVSLSVPTLSYAKCGHKKGQDISQSYNNIYAWIASQGYKENNVDHLTHFEKYPMKQDPYTEEPEFEILIPVK</sequence>
<reference evidence="2 3" key="1">
    <citation type="submission" date="2020-08" db="EMBL/GenBank/DDBJ databases">
        <title>Genomic Encyclopedia of Type Strains, Phase IV (KMG-IV): sequencing the most valuable type-strain genomes for metagenomic binning, comparative biology and taxonomic classification.</title>
        <authorList>
            <person name="Goeker M."/>
        </authorList>
    </citation>
    <scope>NUCLEOTIDE SEQUENCE [LARGE SCALE GENOMIC DNA]</scope>
    <source>
        <strain evidence="2 3">DSM 19612</strain>
    </source>
</reference>
<protein>
    <submittedName>
        <fullName evidence="2">Putative transcriptional regulator YdeE</fullName>
    </submittedName>
</protein>
<proteinExistence type="predicted"/>
<accession>A0A841Q6X4</accession>
<dbReference type="Proteomes" id="UP000581688">
    <property type="component" value="Unassembled WGS sequence"/>
</dbReference>
<evidence type="ECO:0000259" key="1">
    <source>
        <dbReference type="SMART" id="SM00871"/>
    </source>
</evidence>
<dbReference type="SMART" id="SM00871">
    <property type="entry name" value="AraC_E_bind"/>
    <property type="match status" value="1"/>
</dbReference>
<dbReference type="PANTHER" id="PTHR36444:SF2">
    <property type="entry name" value="TRANSCRIPTIONAL REGULATOR PROTEIN YOBU-RELATED"/>
    <property type="match status" value="1"/>
</dbReference>
<organism evidence="2 3">
    <name type="scientific">Salirhabdus euzebyi</name>
    <dbReference type="NCBI Taxonomy" id="394506"/>
    <lineage>
        <taxon>Bacteria</taxon>
        <taxon>Bacillati</taxon>
        <taxon>Bacillota</taxon>
        <taxon>Bacilli</taxon>
        <taxon>Bacillales</taxon>
        <taxon>Bacillaceae</taxon>
        <taxon>Salirhabdus</taxon>
    </lineage>
</organism>
<name>A0A841Q6X4_9BACI</name>
<dbReference type="InterPro" id="IPR053182">
    <property type="entry name" value="YobU-like_regulator"/>
</dbReference>
<dbReference type="EMBL" id="JACHGH010000007">
    <property type="protein sequence ID" value="MBB6454052.1"/>
    <property type="molecule type" value="Genomic_DNA"/>
</dbReference>
<dbReference type="Gene3D" id="3.20.80.10">
    <property type="entry name" value="Regulatory factor, effector binding domain"/>
    <property type="match status" value="1"/>
</dbReference>